<dbReference type="Proteomes" id="UP001058003">
    <property type="component" value="Chromosome"/>
</dbReference>
<feature type="transmembrane region" description="Helical" evidence="1">
    <location>
        <begin position="12"/>
        <end position="30"/>
    </location>
</feature>
<dbReference type="RefSeq" id="WP_033358533.1">
    <property type="nucleotide sequence ID" value="NZ_CP073767.1"/>
</dbReference>
<organism evidence="2 3">
    <name type="scientific">Dactylosporangium aurantiacum</name>
    <dbReference type="NCBI Taxonomy" id="35754"/>
    <lineage>
        <taxon>Bacteria</taxon>
        <taxon>Bacillati</taxon>
        <taxon>Actinomycetota</taxon>
        <taxon>Actinomycetes</taxon>
        <taxon>Micromonosporales</taxon>
        <taxon>Micromonosporaceae</taxon>
        <taxon>Dactylosporangium</taxon>
    </lineage>
</organism>
<evidence type="ECO:0000256" key="1">
    <source>
        <dbReference type="SAM" id="Phobius"/>
    </source>
</evidence>
<protein>
    <submittedName>
        <fullName evidence="2">Uncharacterized protein</fullName>
    </submittedName>
</protein>
<dbReference type="KEGG" id="daur:Daura_05890"/>
<keyword evidence="1" id="KW-0472">Membrane</keyword>
<dbReference type="EMBL" id="CP073767">
    <property type="protein sequence ID" value="UWZ55732.1"/>
    <property type="molecule type" value="Genomic_DNA"/>
</dbReference>
<dbReference type="OrthoDB" id="9992759at2"/>
<reference evidence="2" key="1">
    <citation type="submission" date="2021-04" db="EMBL/GenBank/DDBJ databases">
        <title>Dactylosporangium aurantiacum NRRL B-8018 full assembly.</title>
        <authorList>
            <person name="Hartkoorn R.C."/>
            <person name="Beaudoing E."/>
            <person name="Hot D."/>
        </authorList>
    </citation>
    <scope>NUCLEOTIDE SEQUENCE</scope>
    <source>
        <strain evidence="2">NRRL B-8018</strain>
    </source>
</reference>
<proteinExistence type="predicted"/>
<evidence type="ECO:0000313" key="3">
    <source>
        <dbReference type="Proteomes" id="UP001058003"/>
    </source>
</evidence>
<sequence>MFSSVMPWLPLAAYPVYVLMMALVLKICGVERGDIAKWALRQADRQRLTDLIRAARGLAAPEAGGPRPAPGPPEP</sequence>
<gene>
    <name evidence="2" type="ORF">Daura_05890</name>
</gene>
<evidence type="ECO:0000313" key="2">
    <source>
        <dbReference type="EMBL" id="UWZ55732.1"/>
    </source>
</evidence>
<name>A0A9Q9IKX2_9ACTN</name>
<accession>A0A9Q9IKX2</accession>
<keyword evidence="1" id="KW-0812">Transmembrane</keyword>
<keyword evidence="3" id="KW-1185">Reference proteome</keyword>
<dbReference type="AlphaFoldDB" id="A0A9Q9IKX2"/>
<keyword evidence="1" id="KW-1133">Transmembrane helix</keyword>